<gene>
    <name evidence="10" type="ORF">CC80DRAFT_488882</name>
</gene>
<dbReference type="EC" id="3.6.1.29" evidence="7"/>
<evidence type="ECO:0000259" key="9">
    <source>
        <dbReference type="PROSITE" id="PS51084"/>
    </source>
</evidence>
<protein>
    <recommendedName>
        <fullName evidence="7">Bis(5'-adenosyl)-triphosphatase</fullName>
        <ecNumber evidence="7">3.6.1.29</ecNumber>
    </recommendedName>
</protein>
<dbReference type="InterPro" id="IPR051884">
    <property type="entry name" value="Bis(5'-adenosyl)-TPase_reg"/>
</dbReference>
<feature type="short sequence motif" description="Histidine triad motif" evidence="6">
    <location>
        <begin position="99"/>
        <end position="103"/>
    </location>
</feature>
<keyword evidence="1 7" id="KW-0547">Nucleotide-binding</keyword>
<proteinExistence type="predicted"/>
<dbReference type="PANTHER" id="PTHR46243:SF1">
    <property type="entry name" value="BIS(5'-ADENOSYL)-TRIPHOSPHATASE"/>
    <property type="match status" value="1"/>
</dbReference>
<dbReference type="CDD" id="cd01275">
    <property type="entry name" value="FHIT"/>
    <property type="match status" value="1"/>
</dbReference>
<feature type="region of interest" description="Disordered" evidence="8">
    <location>
        <begin position="130"/>
        <end position="184"/>
    </location>
</feature>
<dbReference type="Pfam" id="PF01230">
    <property type="entry name" value="HIT"/>
    <property type="match status" value="1"/>
</dbReference>
<sequence>MPPLAKDVIQFGAFVVTSQVFHITPLSFALVNLKPLLPGHVLVSPRRIVPRFNDLSPAEVQDLFITVQRVSRTIERVYNASALNIAIQDGRDAGQSVPHVHAHIIPRKRDDLPEKDAIYKMLEGEEGDLARQLRESKEDKANAEGKRGRFPAVDADEDRKPRSEEEMGKEADWLAEEMANDASK</sequence>
<feature type="compositionally biased region" description="Basic and acidic residues" evidence="8">
    <location>
        <begin position="157"/>
        <end position="172"/>
    </location>
</feature>
<dbReference type="SUPFAM" id="SSF54197">
    <property type="entry name" value="HIT-like"/>
    <property type="match status" value="1"/>
</dbReference>
<dbReference type="OrthoDB" id="680339at2759"/>
<feature type="compositionally biased region" description="Acidic residues" evidence="8">
    <location>
        <begin position="173"/>
        <end position="184"/>
    </location>
</feature>
<feature type="active site" description="Tele-AMP-histidine intermediate" evidence="3">
    <location>
        <position position="101"/>
    </location>
</feature>
<comment type="cofactor">
    <cofactor evidence="7">
        <name>Mn(2+)</name>
        <dbReference type="ChEBI" id="CHEBI:29035"/>
    </cofactor>
</comment>
<feature type="binding site" evidence="4">
    <location>
        <position position="32"/>
    </location>
    <ligand>
        <name>substrate</name>
    </ligand>
</feature>
<dbReference type="AlphaFoldDB" id="A0A6A5U6U3"/>
<dbReference type="EMBL" id="ML976982">
    <property type="protein sequence ID" value="KAF1960585.1"/>
    <property type="molecule type" value="Genomic_DNA"/>
</dbReference>
<feature type="binding site" evidence="4">
    <location>
        <position position="88"/>
    </location>
    <ligand>
        <name>substrate</name>
    </ligand>
</feature>
<evidence type="ECO:0000256" key="8">
    <source>
        <dbReference type="SAM" id="MobiDB-lite"/>
    </source>
</evidence>
<evidence type="ECO:0000256" key="1">
    <source>
        <dbReference type="ARBA" id="ARBA00022741"/>
    </source>
</evidence>
<dbReference type="InterPro" id="IPR011146">
    <property type="entry name" value="HIT-like"/>
</dbReference>
<keyword evidence="2 7" id="KW-0378">Hydrolase</keyword>
<evidence type="ECO:0000256" key="5">
    <source>
        <dbReference type="PIRSR" id="PIRSR639383-3"/>
    </source>
</evidence>
<evidence type="ECO:0000256" key="6">
    <source>
        <dbReference type="PROSITE-ProRule" id="PRU00464"/>
    </source>
</evidence>
<feature type="site" description="Important for induction of apoptosis" evidence="5">
    <location>
        <position position="119"/>
    </location>
</feature>
<feature type="domain" description="HIT" evidence="9">
    <location>
        <begin position="7"/>
        <end position="114"/>
    </location>
</feature>
<feature type="binding site" evidence="4">
    <location>
        <position position="103"/>
    </location>
    <ligand>
        <name>substrate</name>
    </ligand>
</feature>
<reference evidence="10" key="1">
    <citation type="journal article" date="2020" name="Stud. Mycol.">
        <title>101 Dothideomycetes genomes: a test case for predicting lifestyles and emergence of pathogens.</title>
        <authorList>
            <person name="Haridas S."/>
            <person name="Albert R."/>
            <person name="Binder M."/>
            <person name="Bloem J."/>
            <person name="Labutti K."/>
            <person name="Salamov A."/>
            <person name="Andreopoulos B."/>
            <person name="Baker S."/>
            <person name="Barry K."/>
            <person name="Bills G."/>
            <person name="Bluhm B."/>
            <person name="Cannon C."/>
            <person name="Castanera R."/>
            <person name="Culley D."/>
            <person name="Daum C."/>
            <person name="Ezra D."/>
            <person name="Gonzalez J."/>
            <person name="Henrissat B."/>
            <person name="Kuo A."/>
            <person name="Liang C."/>
            <person name="Lipzen A."/>
            <person name="Lutzoni F."/>
            <person name="Magnuson J."/>
            <person name="Mondo S."/>
            <person name="Nolan M."/>
            <person name="Ohm R."/>
            <person name="Pangilinan J."/>
            <person name="Park H.-J."/>
            <person name="Ramirez L."/>
            <person name="Alfaro M."/>
            <person name="Sun H."/>
            <person name="Tritt A."/>
            <person name="Yoshinaga Y."/>
            <person name="Zwiers L.-H."/>
            <person name="Turgeon B."/>
            <person name="Goodwin S."/>
            <person name="Spatafora J."/>
            <person name="Crous P."/>
            <person name="Grigoriev I."/>
        </authorList>
    </citation>
    <scope>NUCLEOTIDE SEQUENCE</scope>
    <source>
        <strain evidence="10">CBS 675.92</strain>
    </source>
</reference>
<feature type="binding site" evidence="4">
    <location>
        <begin position="94"/>
        <end position="97"/>
    </location>
    <ligand>
        <name>substrate</name>
    </ligand>
</feature>
<evidence type="ECO:0000256" key="2">
    <source>
        <dbReference type="ARBA" id="ARBA00022801"/>
    </source>
</evidence>
<evidence type="ECO:0000256" key="4">
    <source>
        <dbReference type="PIRSR" id="PIRSR639383-2"/>
    </source>
</evidence>
<evidence type="ECO:0000313" key="10">
    <source>
        <dbReference type="EMBL" id="KAF1960585.1"/>
    </source>
</evidence>
<dbReference type="InterPro" id="IPR036265">
    <property type="entry name" value="HIT-like_sf"/>
</dbReference>
<comment type="catalytic activity">
    <reaction evidence="7">
        <text>P(1),P(3)-bis(5'-adenosyl) triphosphate + H2O = AMP + ADP + 2 H(+)</text>
        <dbReference type="Rhea" id="RHEA:13893"/>
        <dbReference type="ChEBI" id="CHEBI:15377"/>
        <dbReference type="ChEBI" id="CHEBI:15378"/>
        <dbReference type="ChEBI" id="CHEBI:58529"/>
        <dbReference type="ChEBI" id="CHEBI:456215"/>
        <dbReference type="ChEBI" id="CHEBI:456216"/>
        <dbReference type="EC" id="3.6.1.29"/>
    </reaction>
</comment>
<name>A0A6A5U6U3_9PLEO</name>
<dbReference type="Proteomes" id="UP000800035">
    <property type="component" value="Unassembled WGS sequence"/>
</dbReference>
<keyword evidence="11" id="KW-1185">Reference proteome</keyword>
<evidence type="ECO:0000256" key="7">
    <source>
        <dbReference type="RuleBase" id="RU366076"/>
    </source>
</evidence>
<evidence type="ECO:0000313" key="11">
    <source>
        <dbReference type="Proteomes" id="UP000800035"/>
    </source>
</evidence>
<dbReference type="GO" id="GO:0000166">
    <property type="term" value="F:nucleotide binding"/>
    <property type="evidence" value="ECO:0007669"/>
    <property type="project" value="UniProtKB-KW"/>
</dbReference>
<dbReference type="GO" id="GO:0047710">
    <property type="term" value="F:bis(5'-adenosyl)-triphosphatase activity"/>
    <property type="evidence" value="ECO:0007669"/>
    <property type="project" value="UniProtKB-UniRule"/>
</dbReference>
<accession>A0A6A5U6U3</accession>
<dbReference type="FunFam" id="3.30.428.10:FF:000011">
    <property type="entry name" value="Fragile histidine triad"/>
    <property type="match status" value="1"/>
</dbReference>
<evidence type="ECO:0000256" key="3">
    <source>
        <dbReference type="PIRSR" id="PIRSR639383-1"/>
    </source>
</evidence>
<dbReference type="Gene3D" id="3.30.428.10">
    <property type="entry name" value="HIT-like"/>
    <property type="match status" value="1"/>
</dbReference>
<dbReference type="PROSITE" id="PS51084">
    <property type="entry name" value="HIT_2"/>
    <property type="match status" value="1"/>
</dbReference>
<dbReference type="InterPro" id="IPR039383">
    <property type="entry name" value="FHIT"/>
</dbReference>
<feature type="compositionally biased region" description="Basic and acidic residues" evidence="8">
    <location>
        <begin position="130"/>
        <end position="147"/>
    </location>
</feature>
<dbReference type="PANTHER" id="PTHR46243">
    <property type="entry name" value="BIS(5'-ADENOSYL)-TRIPHOSPHATASE"/>
    <property type="match status" value="1"/>
</dbReference>
<organism evidence="10 11">
    <name type="scientific">Byssothecium circinans</name>
    <dbReference type="NCBI Taxonomy" id="147558"/>
    <lineage>
        <taxon>Eukaryota</taxon>
        <taxon>Fungi</taxon>
        <taxon>Dikarya</taxon>
        <taxon>Ascomycota</taxon>
        <taxon>Pezizomycotina</taxon>
        <taxon>Dothideomycetes</taxon>
        <taxon>Pleosporomycetidae</taxon>
        <taxon>Pleosporales</taxon>
        <taxon>Massarineae</taxon>
        <taxon>Massarinaceae</taxon>
        <taxon>Byssothecium</taxon>
    </lineage>
</organism>